<dbReference type="GO" id="GO:0046872">
    <property type="term" value="F:metal ion binding"/>
    <property type="evidence" value="ECO:0007669"/>
    <property type="project" value="UniProtKB-KW"/>
</dbReference>
<dbReference type="PANTHER" id="PTHR31683:SF113">
    <property type="entry name" value="PECTATE LYASE"/>
    <property type="match status" value="1"/>
</dbReference>
<evidence type="ECO:0000256" key="2">
    <source>
        <dbReference type="ARBA" id="ARBA00005220"/>
    </source>
</evidence>
<dbReference type="KEGG" id="smo:SELMODRAFT_108753"/>
<evidence type="ECO:0000256" key="1">
    <source>
        <dbReference type="ARBA" id="ARBA00000695"/>
    </source>
</evidence>
<comment type="catalytic activity">
    <reaction evidence="1 8">
        <text>Eliminative cleavage of (1-&gt;4)-alpha-D-galacturonan to give oligosaccharides with 4-deoxy-alpha-D-galact-4-enuronosyl groups at their non-reducing ends.</text>
        <dbReference type="EC" id="4.2.2.2"/>
    </reaction>
</comment>
<dbReference type="Proteomes" id="UP000001514">
    <property type="component" value="Unassembled WGS sequence"/>
</dbReference>
<keyword evidence="7 8" id="KW-0456">Lyase</keyword>
<dbReference type="InterPro" id="IPR018082">
    <property type="entry name" value="AmbAllergen"/>
</dbReference>
<dbReference type="FunCoup" id="D8S4R2">
    <property type="interactions" value="260"/>
</dbReference>
<evidence type="ECO:0000256" key="3">
    <source>
        <dbReference type="ARBA" id="ARBA00012272"/>
    </source>
</evidence>
<sequence>MNRLRKCCCPGIEIHHGTPDPAPSAPGPYANVDSRLRALARAAQGFGSASIGGLEGAVYHVTTLADDGPGSLRYGCRQEQPLWIVFDLSGNISVSSAIRVASRKTLDGRGQRIKITGHGIQLKKCEHIIICNLEFQGGRGHDVDGIQIKPNTEKVWIDRCSLSDYDDGLIDITRQSTDITVSRCHFHHHDKTMLISADAKHIEDRNMRITIHHCFFDGTRQRHPRVRFAKVHLYNNYTRNWGIYAVCASVESQICSQGNVYQAGSKKKVFEYYTEKASIYRKEFTAFTTVSLQALDKNEAECGCVCSSGDVFLGGAQWEARNPHQVFRPESCYSNCTIEAAGPELVDKVCKIAGWQNVPLPPDW</sequence>
<dbReference type="EC" id="4.2.2.2" evidence="3 8"/>
<dbReference type="InterPro" id="IPR012334">
    <property type="entry name" value="Pectin_lyas_fold"/>
</dbReference>
<dbReference type="HOGENOM" id="CLU_046610_0_0_1"/>
<keyword evidence="4 8" id="KW-0479">Metal-binding</keyword>
<evidence type="ECO:0000313" key="10">
    <source>
        <dbReference type="EMBL" id="EFJ20475.1"/>
    </source>
</evidence>
<evidence type="ECO:0000256" key="8">
    <source>
        <dbReference type="RuleBase" id="RU361123"/>
    </source>
</evidence>
<comment type="similarity">
    <text evidence="8">Belongs to the polysaccharide lyase 1 family.</text>
</comment>
<reference evidence="10 11" key="1">
    <citation type="journal article" date="2011" name="Science">
        <title>The Selaginella genome identifies genetic changes associated with the evolution of vascular plants.</title>
        <authorList>
            <person name="Banks J.A."/>
            <person name="Nishiyama T."/>
            <person name="Hasebe M."/>
            <person name="Bowman J.L."/>
            <person name="Gribskov M."/>
            <person name="dePamphilis C."/>
            <person name="Albert V.A."/>
            <person name="Aono N."/>
            <person name="Aoyama T."/>
            <person name="Ambrose B.A."/>
            <person name="Ashton N.W."/>
            <person name="Axtell M.J."/>
            <person name="Barker E."/>
            <person name="Barker M.S."/>
            <person name="Bennetzen J.L."/>
            <person name="Bonawitz N.D."/>
            <person name="Chapple C."/>
            <person name="Cheng C."/>
            <person name="Correa L.G."/>
            <person name="Dacre M."/>
            <person name="DeBarry J."/>
            <person name="Dreyer I."/>
            <person name="Elias M."/>
            <person name="Engstrom E.M."/>
            <person name="Estelle M."/>
            <person name="Feng L."/>
            <person name="Finet C."/>
            <person name="Floyd S.K."/>
            <person name="Frommer W.B."/>
            <person name="Fujita T."/>
            <person name="Gramzow L."/>
            <person name="Gutensohn M."/>
            <person name="Harholt J."/>
            <person name="Hattori M."/>
            <person name="Heyl A."/>
            <person name="Hirai T."/>
            <person name="Hiwatashi Y."/>
            <person name="Ishikawa M."/>
            <person name="Iwata M."/>
            <person name="Karol K.G."/>
            <person name="Koehler B."/>
            <person name="Kolukisaoglu U."/>
            <person name="Kubo M."/>
            <person name="Kurata T."/>
            <person name="Lalonde S."/>
            <person name="Li K."/>
            <person name="Li Y."/>
            <person name="Litt A."/>
            <person name="Lyons E."/>
            <person name="Manning G."/>
            <person name="Maruyama T."/>
            <person name="Michael T.P."/>
            <person name="Mikami K."/>
            <person name="Miyazaki S."/>
            <person name="Morinaga S."/>
            <person name="Murata T."/>
            <person name="Mueller-Roeber B."/>
            <person name="Nelson D.R."/>
            <person name="Obara M."/>
            <person name="Oguri Y."/>
            <person name="Olmstead R.G."/>
            <person name="Onodera N."/>
            <person name="Petersen B.L."/>
            <person name="Pils B."/>
            <person name="Prigge M."/>
            <person name="Rensing S.A."/>
            <person name="Riano-Pachon D.M."/>
            <person name="Roberts A.W."/>
            <person name="Sato Y."/>
            <person name="Scheller H.V."/>
            <person name="Schulz B."/>
            <person name="Schulz C."/>
            <person name="Shakirov E.V."/>
            <person name="Shibagaki N."/>
            <person name="Shinohara N."/>
            <person name="Shippen D.E."/>
            <person name="Soerensen I."/>
            <person name="Sotooka R."/>
            <person name="Sugimoto N."/>
            <person name="Sugita M."/>
            <person name="Sumikawa N."/>
            <person name="Tanurdzic M."/>
            <person name="Theissen G."/>
            <person name="Ulvskov P."/>
            <person name="Wakazuki S."/>
            <person name="Weng J.K."/>
            <person name="Willats W.W."/>
            <person name="Wipf D."/>
            <person name="Wolf P.G."/>
            <person name="Yang L."/>
            <person name="Zimmer A.D."/>
            <person name="Zhu Q."/>
            <person name="Mitros T."/>
            <person name="Hellsten U."/>
            <person name="Loque D."/>
            <person name="Otillar R."/>
            <person name="Salamov A."/>
            <person name="Schmutz J."/>
            <person name="Shapiro H."/>
            <person name="Lindquist E."/>
            <person name="Lucas S."/>
            <person name="Rokhsar D."/>
            <person name="Grigoriev I.V."/>
        </authorList>
    </citation>
    <scope>NUCLEOTIDE SEQUENCE [LARGE SCALE GENOMIC DNA]</scope>
</reference>
<dbReference type="InterPro" id="IPR045032">
    <property type="entry name" value="PEL"/>
</dbReference>
<evidence type="ECO:0000259" key="9">
    <source>
        <dbReference type="SMART" id="SM00656"/>
    </source>
</evidence>
<dbReference type="SMART" id="SM00656">
    <property type="entry name" value="Amb_all"/>
    <property type="match status" value="1"/>
</dbReference>
<evidence type="ECO:0000256" key="5">
    <source>
        <dbReference type="ARBA" id="ARBA00022729"/>
    </source>
</evidence>
<comment type="pathway">
    <text evidence="2 8">Glycan metabolism; pectin degradation; 2-dehydro-3-deoxy-D-gluconate from pectin: step 2/5.</text>
</comment>
<dbReference type="UniPathway" id="UPA00545">
    <property type="reaction ID" value="UER00824"/>
</dbReference>
<dbReference type="Gramene" id="EFJ20475">
    <property type="protein sequence ID" value="EFJ20475"/>
    <property type="gene ID" value="SELMODRAFT_108753"/>
</dbReference>
<keyword evidence="5" id="KW-0732">Signal</keyword>
<dbReference type="PANTHER" id="PTHR31683">
    <property type="entry name" value="PECTATE LYASE 18-RELATED"/>
    <property type="match status" value="1"/>
</dbReference>
<accession>D8S4R2</accession>
<evidence type="ECO:0000313" key="11">
    <source>
        <dbReference type="Proteomes" id="UP000001514"/>
    </source>
</evidence>
<dbReference type="EMBL" id="GL377602">
    <property type="protein sequence ID" value="EFJ20475.1"/>
    <property type="molecule type" value="Genomic_DNA"/>
</dbReference>
<dbReference type="GO" id="GO:0030570">
    <property type="term" value="F:pectate lyase activity"/>
    <property type="evidence" value="ECO:0000318"/>
    <property type="project" value="GO_Central"/>
</dbReference>
<dbReference type="STRING" id="88036.D8S4R2"/>
<dbReference type="eggNOG" id="ENOG502QQEB">
    <property type="taxonomic scope" value="Eukaryota"/>
</dbReference>
<protein>
    <recommendedName>
        <fullName evidence="3 8">Pectate lyase</fullName>
        <ecNumber evidence="3 8">4.2.2.2</ecNumber>
    </recommendedName>
</protein>
<dbReference type="InterPro" id="IPR011050">
    <property type="entry name" value="Pectin_lyase_fold/virulence"/>
</dbReference>
<evidence type="ECO:0000256" key="6">
    <source>
        <dbReference type="ARBA" id="ARBA00022837"/>
    </source>
</evidence>
<dbReference type="InParanoid" id="D8S4R2"/>
<evidence type="ECO:0000256" key="7">
    <source>
        <dbReference type="ARBA" id="ARBA00023239"/>
    </source>
</evidence>
<feature type="domain" description="Pectate lyase" evidence="9">
    <location>
        <begin position="73"/>
        <end position="267"/>
    </location>
</feature>
<dbReference type="InterPro" id="IPR002022">
    <property type="entry name" value="Pec_lyase"/>
</dbReference>
<evidence type="ECO:0000256" key="4">
    <source>
        <dbReference type="ARBA" id="ARBA00022723"/>
    </source>
</evidence>
<comment type="cofactor">
    <cofactor evidence="8">
        <name>Ca(2+)</name>
        <dbReference type="ChEBI" id="CHEBI:29108"/>
    </cofactor>
    <text evidence="8">Binds 1 Ca(2+) ion. Required for its activity.</text>
</comment>
<keyword evidence="6 8" id="KW-0106">Calcium</keyword>
<organism evidence="11">
    <name type="scientific">Selaginella moellendorffii</name>
    <name type="common">Spikemoss</name>
    <dbReference type="NCBI Taxonomy" id="88036"/>
    <lineage>
        <taxon>Eukaryota</taxon>
        <taxon>Viridiplantae</taxon>
        <taxon>Streptophyta</taxon>
        <taxon>Embryophyta</taxon>
        <taxon>Tracheophyta</taxon>
        <taxon>Lycopodiopsida</taxon>
        <taxon>Selaginellales</taxon>
        <taxon>Selaginellaceae</taxon>
        <taxon>Selaginella</taxon>
    </lineage>
</organism>
<dbReference type="GO" id="GO:0045490">
    <property type="term" value="P:pectin catabolic process"/>
    <property type="evidence" value="ECO:0007669"/>
    <property type="project" value="UniProtKB-UniPathway"/>
</dbReference>
<dbReference type="PRINTS" id="PR00807">
    <property type="entry name" value="AMBALLERGEN"/>
</dbReference>
<dbReference type="AlphaFoldDB" id="D8S4R2"/>
<dbReference type="Gene3D" id="2.160.20.10">
    <property type="entry name" value="Single-stranded right-handed beta-helix, Pectin lyase-like"/>
    <property type="match status" value="1"/>
</dbReference>
<dbReference type="Pfam" id="PF00544">
    <property type="entry name" value="Pectate_lyase_4"/>
    <property type="match status" value="1"/>
</dbReference>
<gene>
    <name evidence="10" type="ORF">SELMODRAFT_108753</name>
</gene>
<dbReference type="SUPFAM" id="SSF51126">
    <property type="entry name" value="Pectin lyase-like"/>
    <property type="match status" value="1"/>
</dbReference>
<proteinExistence type="inferred from homology"/>
<keyword evidence="11" id="KW-1185">Reference proteome</keyword>
<dbReference type="OMA" id="RECEHII"/>
<name>D8S4R2_SELML</name>